<protein>
    <submittedName>
        <fullName evidence="1">Uncharacterized protein</fullName>
    </submittedName>
</protein>
<evidence type="ECO:0000313" key="2">
    <source>
        <dbReference type="Proteomes" id="UP000318017"/>
    </source>
</evidence>
<sequence>MGNDPSPFSPMFSIDVSAEPRAAAGAVNASNATEATVALLHQMVIAQQRQNQLLEQLVQATVNTQKQRTAELQQWKDANPKLANSCRRAAETLSRVQTEFLENLTEEIEDCSEHLVEGDFMLNEFVDRFGPRLAHLNGVLQVLAQLGSGTPAAQQ</sequence>
<dbReference type="Proteomes" id="UP000318017">
    <property type="component" value="Chromosome"/>
</dbReference>
<organism evidence="1 2">
    <name type="scientific">Aureliella helgolandensis</name>
    <dbReference type="NCBI Taxonomy" id="2527968"/>
    <lineage>
        <taxon>Bacteria</taxon>
        <taxon>Pseudomonadati</taxon>
        <taxon>Planctomycetota</taxon>
        <taxon>Planctomycetia</taxon>
        <taxon>Pirellulales</taxon>
        <taxon>Pirellulaceae</taxon>
        <taxon>Aureliella</taxon>
    </lineage>
</organism>
<dbReference type="RefSeq" id="WP_145075045.1">
    <property type="nucleotide sequence ID" value="NZ_CP036298.1"/>
</dbReference>
<dbReference type="OrthoDB" id="282552at2"/>
<gene>
    <name evidence="1" type="ORF">Q31a_11470</name>
</gene>
<reference evidence="1 2" key="1">
    <citation type="submission" date="2019-02" db="EMBL/GenBank/DDBJ databases">
        <title>Deep-cultivation of Planctomycetes and their phenomic and genomic characterization uncovers novel biology.</title>
        <authorList>
            <person name="Wiegand S."/>
            <person name="Jogler M."/>
            <person name="Boedeker C."/>
            <person name="Pinto D."/>
            <person name="Vollmers J."/>
            <person name="Rivas-Marin E."/>
            <person name="Kohn T."/>
            <person name="Peeters S.H."/>
            <person name="Heuer A."/>
            <person name="Rast P."/>
            <person name="Oberbeckmann S."/>
            <person name="Bunk B."/>
            <person name="Jeske O."/>
            <person name="Meyerdierks A."/>
            <person name="Storesund J.E."/>
            <person name="Kallscheuer N."/>
            <person name="Luecker S."/>
            <person name="Lage O.M."/>
            <person name="Pohl T."/>
            <person name="Merkel B.J."/>
            <person name="Hornburger P."/>
            <person name="Mueller R.-W."/>
            <person name="Bruemmer F."/>
            <person name="Labrenz M."/>
            <person name="Spormann A.M."/>
            <person name="Op den Camp H."/>
            <person name="Overmann J."/>
            <person name="Amann R."/>
            <person name="Jetten M.S.M."/>
            <person name="Mascher T."/>
            <person name="Medema M.H."/>
            <person name="Devos D.P."/>
            <person name="Kaster A.-K."/>
            <person name="Ovreas L."/>
            <person name="Rohde M."/>
            <person name="Galperin M.Y."/>
            <person name="Jogler C."/>
        </authorList>
    </citation>
    <scope>NUCLEOTIDE SEQUENCE [LARGE SCALE GENOMIC DNA]</scope>
    <source>
        <strain evidence="1 2">Q31a</strain>
    </source>
</reference>
<dbReference type="KEGG" id="ahel:Q31a_11470"/>
<proteinExistence type="predicted"/>
<dbReference type="AlphaFoldDB" id="A0A518G2S5"/>
<dbReference type="EMBL" id="CP036298">
    <property type="protein sequence ID" value="QDV22855.1"/>
    <property type="molecule type" value="Genomic_DNA"/>
</dbReference>
<evidence type="ECO:0000313" key="1">
    <source>
        <dbReference type="EMBL" id="QDV22855.1"/>
    </source>
</evidence>
<name>A0A518G2S5_9BACT</name>
<keyword evidence="2" id="KW-1185">Reference proteome</keyword>
<accession>A0A518G2S5</accession>